<sequence length="424" mass="45658">MRALLAALLLLPPAMAAADFFTLKGHGGPIMGIASAPDGRIATASFDNTVGLWTDGAPQWLEGHEAAVNVVLFNGTGVYSAGDDFTLRHWPGGEILGRHKGKIVDLAASKTHVASASWDGTIGIWPLDGSPPQMLPLGSGGINAVTFSPDGTQLYSAGTDGTLRLWDVATGEERQQLLRHGFGLNELLINADDGWLAYGAVDGGTRILDLQSGEALHDFTLDRRPILALALSPDRHHLAVGDGEGYIMVIDTQSWRITRDFRATLRGPIWALAFSADGQNIHAGGIDDAMYSWPLASLSEHEQMAQDARSFLKDPDEMDNGERQFARKCSICHALTPDGKRRAGPTLHGVFGRPAGTVPGYLYSQTLTGSDIIWSDDTINQLFDLGPDHYIPGSKMPMQRITGAQDRADLIAYLRRATAPEDTK</sequence>
<evidence type="ECO:0000313" key="13">
    <source>
        <dbReference type="Proteomes" id="UP000193077"/>
    </source>
</evidence>
<dbReference type="PANTHER" id="PTHR19848:SF8">
    <property type="entry name" value="F-BOX AND WD REPEAT DOMAIN CONTAINING 7"/>
    <property type="match status" value="1"/>
</dbReference>
<dbReference type="SMART" id="SM00320">
    <property type="entry name" value="WD40"/>
    <property type="match status" value="7"/>
</dbReference>
<dbReference type="InterPro" id="IPR036909">
    <property type="entry name" value="Cyt_c-like_dom_sf"/>
</dbReference>
<feature type="signal peptide" evidence="10">
    <location>
        <begin position="1"/>
        <end position="16"/>
    </location>
</feature>
<accession>A0A1Y5STV0</accession>
<keyword evidence="10" id="KW-0732">Signal</keyword>
<dbReference type="GO" id="GO:0046872">
    <property type="term" value="F:metal ion binding"/>
    <property type="evidence" value="ECO:0007669"/>
    <property type="project" value="UniProtKB-KW"/>
</dbReference>
<keyword evidence="2 8" id="KW-0853">WD repeat</keyword>
<dbReference type="PROSITE" id="PS50294">
    <property type="entry name" value="WD_REPEATS_REGION"/>
    <property type="match status" value="1"/>
</dbReference>
<dbReference type="Gene3D" id="2.130.10.10">
    <property type="entry name" value="YVTN repeat-like/Quinoprotein amine dehydrogenase"/>
    <property type="match status" value="2"/>
</dbReference>
<dbReference type="PROSITE" id="PS00678">
    <property type="entry name" value="WD_REPEATS_1"/>
    <property type="match status" value="1"/>
</dbReference>
<dbReference type="PANTHER" id="PTHR19848">
    <property type="entry name" value="WD40 REPEAT PROTEIN"/>
    <property type="match status" value="1"/>
</dbReference>
<evidence type="ECO:0000256" key="2">
    <source>
        <dbReference type="ARBA" id="ARBA00022574"/>
    </source>
</evidence>
<dbReference type="SUPFAM" id="SSF46626">
    <property type="entry name" value="Cytochrome c"/>
    <property type="match status" value="1"/>
</dbReference>
<dbReference type="InterPro" id="IPR036322">
    <property type="entry name" value="WD40_repeat_dom_sf"/>
</dbReference>
<dbReference type="InterPro" id="IPR002327">
    <property type="entry name" value="Cyt_c_1A/1B"/>
</dbReference>
<keyword evidence="7 9" id="KW-0408">Iron</keyword>
<dbReference type="InterPro" id="IPR020472">
    <property type="entry name" value="WD40_PAC1"/>
</dbReference>
<evidence type="ECO:0000256" key="7">
    <source>
        <dbReference type="ARBA" id="ARBA00023004"/>
    </source>
</evidence>
<dbReference type="InterPro" id="IPR015943">
    <property type="entry name" value="WD40/YVTN_repeat-like_dom_sf"/>
</dbReference>
<dbReference type="CDD" id="cd00200">
    <property type="entry name" value="WD40"/>
    <property type="match status" value="1"/>
</dbReference>
<dbReference type="InterPro" id="IPR009056">
    <property type="entry name" value="Cyt_c-like_dom"/>
</dbReference>
<dbReference type="Pfam" id="PF00034">
    <property type="entry name" value="Cytochrom_C"/>
    <property type="match status" value="1"/>
</dbReference>
<name>A0A1Y5STV0_9RHOB</name>
<dbReference type="PRINTS" id="PR00320">
    <property type="entry name" value="GPROTEINBRPT"/>
</dbReference>
<dbReference type="OrthoDB" id="9805828at2"/>
<dbReference type="SUPFAM" id="SSF50978">
    <property type="entry name" value="WD40 repeat-like"/>
    <property type="match status" value="1"/>
</dbReference>
<keyword evidence="3 9" id="KW-0349">Heme</keyword>
<evidence type="ECO:0000256" key="9">
    <source>
        <dbReference type="PROSITE-ProRule" id="PRU00433"/>
    </source>
</evidence>
<evidence type="ECO:0000256" key="3">
    <source>
        <dbReference type="ARBA" id="ARBA00022617"/>
    </source>
</evidence>
<keyword evidence="6" id="KW-0249">Electron transport</keyword>
<dbReference type="PROSITE" id="PS50082">
    <property type="entry name" value="WD_REPEATS_2"/>
    <property type="match status" value="2"/>
</dbReference>
<evidence type="ECO:0000256" key="1">
    <source>
        <dbReference type="ARBA" id="ARBA00022448"/>
    </source>
</evidence>
<dbReference type="EMBL" id="FWFO01000001">
    <property type="protein sequence ID" value="SLN46805.1"/>
    <property type="molecule type" value="Genomic_DNA"/>
</dbReference>
<evidence type="ECO:0000256" key="5">
    <source>
        <dbReference type="ARBA" id="ARBA00022737"/>
    </source>
</evidence>
<proteinExistence type="predicted"/>
<dbReference type="RefSeq" id="WP_085796024.1">
    <property type="nucleotide sequence ID" value="NZ_FWFO01000001.1"/>
</dbReference>
<dbReference type="AlphaFoldDB" id="A0A1Y5STV0"/>
<feature type="repeat" description="WD" evidence="8">
    <location>
        <begin position="23"/>
        <end position="53"/>
    </location>
</feature>
<keyword evidence="4 9" id="KW-0479">Metal-binding</keyword>
<evidence type="ECO:0000256" key="10">
    <source>
        <dbReference type="SAM" id="SignalP"/>
    </source>
</evidence>
<dbReference type="InterPro" id="IPR019775">
    <property type="entry name" value="WD40_repeat_CS"/>
</dbReference>
<keyword evidence="1" id="KW-0813">Transport</keyword>
<dbReference type="GO" id="GO:0020037">
    <property type="term" value="F:heme binding"/>
    <property type="evidence" value="ECO:0007669"/>
    <property type="project" value="InterPro"/>
</dbReference>
<evidence type="ECO:0000259" key="11">
    <source>
        <dbReference type="PROSITE" id="PS51007"/>
    </source>
</evidence>
<keyword evidence="5" id="KW-0677">Repeat</keyword>
<evidence type="ECO:0000313" key="12">
    <source>
        <dbReference type="EMBL" id="SLN46805.1"/>
    </source>
</evidence>
<feature type="domain" description="Cytochrome c" evidence="11">
    <location>
        <begin position="316"/>
        <end position="418"/>
    </location>
</feature>
<dbReference type="PROSITE" id="PS51007">
    <property type="entry name" value="CYTC"/>
    <property type="match status" value="1"/>
</dbReference>
<dbReference type="PRINTS" id="PR00604">
    <property type="entry name" value="CYTCHRMECIAB"/>
</dbReference>
<dbReference type="Pfam" id="PF00400">
    <property type="entry name" value="WD40"/>
    <property type="match status" value="4"/>
</dbReference>
<dbReference type="Gene3D" id="1.10.760.10">
    <property type="entry name" value="Cytochrome c-like domain"/>
    <property type="match status" value="1"/>
</dbReference>
<gene>
    <name evidence="12" type="primary">cycA</name>
    <name evidence="12" type="ORF">TRL7639_02567</name>
</gene>
<dbReference type="GO" id="GO:0009055">
    <property type="term" value="F:electron transfer activity"/>
    <property type="evidence" value="ECO:0007669"/>
    <property type="project" value="InterPro"/>
</dbReference>
<feature type="repeat" description="WD" evidence="8">
    <location>
        <begin position="135"/>
        <end position="176"/>
    </location>
</feature>
<organism evidence="12 13">
    <name type="scientific">Falsiruegeria litorea R37</name>
    <dbReference type="NCBI Taxonomy" id="1200284"/>
    <lineage>
        <taxon>Bacteria</taxon>
        <taxon>Pseudomonadati</taxon>
        <taxon>Pseudomonadota</taxon>
        <taxon>Alphaproteobacteria</taxon>
        <taxon>Rhodobacterales</taxon>
        <taxon>Roseobacteraceae</taxon>
        <taxon>Falsiruegeria</taxon>
    </lineage>
</organism>
<keyword evidence="13" id="KW-1185">Reference proteome</keyword>
<evidence type="ECO:0000256" key="8">
    <source>
        <dbReference type="PROSITE-ProRule" id="PRU00221"/>
    </source>
</evidence>
<protein>
    <submittedName>
        <fullName evidence="12">Cytochrome c2</fullName>
    </submittedName>
</protein>
<evidence type="ECO:0000256" key="4">
    <source>
        <dbReference type="ARBA" id="ARBA00022723"/>
    </source>
</evidence>
<evidence type="ECO:0000256" key="6">
    <source>
        <dbReference type="ARBA" id="ARBA00022982"/>
    </source>
</evidence>
<dbReference type="Proteomes" id="UP000193077">
    <property type="component" value="Unassembled WGS sequence"/>
</dbReference>
<reference evidence="12 13" key="1">
    <citation type="submission" date="2017-03" db="EMBL/GenBank/DDBJ databases">
        <authorList>
            <person name="Afonso C.L."/>
            <person name="Miller P.J."/>
            <person name="Scott M.A."/>
            <person name="Spackman E."/>
            <person name="Goraichik I."/>
            <person name="Dimitrov K.M."/>
            <person name="Suarez D.L."/>
            <person name="Swayne D.E."/>
        </authorList>
    </citation>
    <scope>NUCLEOTIDE SEQUENCE [LARGE SCALE GENOMIC DNA]</scope>
    <source>
        <strain evidence="12 13">CECT 7639</strain>
    </source>
</reference>
<dbReference type="InterPro" id="IPR001680">
    <property type="entry name" value="WD40_rpt"/>
</dbReference>
<feature type="chain" id="PRO_5012328333" evidence="10">
    <location>
        <begin position="17"/>
        <end position="424"/>
    </location>
</feature>